<reference evidence="2 3" key="1">
    <citation type="journal article" date="2005" name="PLoS Biol.">
        <title>The genomes of Oryza sativa: a history of duplications.</title>
        <authorList>
            <person name="Yu J."/>
            <person name="Wang J."/>
            <person name="Lin W."/>
            <person name="Li S."/>
            <person name="Li H."/>
            <person name="Zhou J."/>
            <person name="Ni P."/>
            <person name="Dong W."/>
            <person name="Hu S."/>
            <person name="Zeng C."/>
            <person name="Zhang J."/>
            <person name="Zhang Y."/>
            <person name="Li R."/>
            <person name="Xu Z."/>
            <person name="Li S."/>
            <person name="Li X."/>
            <person name="Zheng H."/>
            <person name="Cong L."/>
            <person name="Lin L."/>
            <person name="Yin J."/>
            <person name="Geng J."/>
            <person name="Li G."/>
            <person name="Shi J."/>
            <person name="Liu J."/>
            <person name="Lv H."/>
            <person name="Li J."/>
            <person name="Wang J."/>
            <person name="Deng Y."/>
            <person name="Ran L."/>
            <person name="Shi X."/>
            <person name="Wang X."/>
            <person name="Wu Q."/>
            <person name="Li C."/>
            <person name="Ren X."/>
            <person name="Wang J."/>
            <person name="Wang X."/>
            <person name="Li D."/>
            <person name="Liu D."/>
            <person name="Zhang X."/>
            <person name="Ji Z."/>
            <person name="Zhao W."/>
            <person name="Sun Y."/>
            <person name="Zhang Z."/>
            <person name="Bao J."/>
            <person name="Han Y."/>
            <person name="Dong L."/>
            <person name="Ji J."/>
            <person name="Chen P."/>
            <person name="Wu S."/>
            <person name="Liu J."/>
            <person name="Xiao Y."/>
            <person name="Bu D."/>
            <person name="Tan J."/>
            <person name="Yang L."/>
            <person name="Ye C."/>
            <person name="Zhang J."/>
            <person name="Xu J."/>
            <person name="Zhou Y."/>
            <person name="Yu Y."/>
            <person name="Zhang B."/>
            <person name="Zhuang S."/>
            <person name="Wei H."/>
            <person name="Liu B."/>
            <person name="Lei M."/>
            <person name="Yu H."/>
            <person name="Li Y."/>
            <person name="Xu H."/>
            <person name="Wei S."/>
            <person name="He X."/>
            <person name="Fang L."/>
            <person name="Zhang Z."/>
            <person name="Zhang Y."/>
            <person name="Huang X."/>
            <person name="Su Z."/>
            <person name="Tong W."/>
            <person name="Li J."/>
            <person name="Tong Z."/>
            <person name="Li S."/>
            <person name="Ye J."/>
            <person name="Wang L."/>
            <person name="Fang L."/>
            <person name="Lei T."/>
            <person name="Chen C."/>
            <person name="Chen H."/>
            <person name="Xu Z."/>
            <person name="Li H."/>
            <person name="Huang H."/>
            <person name="Zhang F."/>
            <person name="Xu H."/>
            <person name="Li N."/>
            <person name="Zhao C."/>
            <person name="Li S."/>
            <person name="Dong L."/>
            <person name="Huang Y."/>
            <person name="Li L."/>
            <person name="Xi Y."/>
            <person name="Qi Q."/>
            <person name="Li W."/>
            <person name="Zhang B."/>
            <person name="Hu W."/>
            <person name="Zhang Y."/>
            <person name="Tian X."/>
            <person name="Jiao Y."/>
            <person name="Liang X."/>
            <person name="Jin J."/>
            <person name="Gao L."/>
            <person name="Zheng W."/>
            <person name="Hao B."/>
            <person name="Liu S."/>
            <person name="Wang W."/>
            <person name="Yuan L."/>
            <person name="Cao M."/>
            <person name="McDermott J."/>
            <person name="Samudrala R."/>
            <person name="Wang J."/>
            <person name="Wong G.K."/>
            <person name="Yang H."/>
        </authorList>
    </citation>
    <scope>NUCLEOTIDE SEQUENCE [LARGE SCALE GENOMIC DNA]</scope>
    <source>
        <strain evidence="3">cv. 93-11</strain>
    </source>
</reference>
<sequence length="255" mass="27793">MARLGFHPLLTTGESTADAPMLPPPLNLCRHVGPLHRRPLLASLRAPKTASHPSAAPRTEVASTAGRASRVKPASSTGCASRANPASLHRPRLSRQAGLHLLRPRLSRRAGLRCHRLRLSAPSRSPTPPPNAAAPARCNRLLHPRLAVQGRHTSSHLSHGDHHHASFHRSHVRHRASTFTAAASRPLSPLLSPTANTSRRHRQRGYCLVALRHHRLCSPPLPPSRPWTAVAIAATGAVDLRRLPSPREDRNRPHP</sequence>
<feature type="region of interest" description="Disordered" evidence="1">
    <location>
        <begin position="1"/>
        <end position="23"/>
    </location>
</feature>
<gene>
    <name evidence="2" type="ORF">OsI_15923</name>
</gene>
<dbReference type="HOGENOM" id="CLU_095491_0_0_1"/>
<protein>
    <submittedName>
        <fullName evidence="2">Uncharacterized protein</fullName>
    </submittedName>
</protein>
<dbReference type="OMA" id="MIQHRST"/>
<dbReference type="Proteomes" id="UP000007015">
    <property type="component" value="Chromosome 4"/>
</dbReference>
<keyword evidence="3" id="KW-1185">Reference proteome</keyword>
<evidence type="ECO:0000313" key="3">
    <source>
        <dbReference type="Proteomes" id="UP000007015"/>
    </source>
</evidence>
<proteinExistence type="predicted"/>
<name>B8ATT1_ORYSI</name>
<accession>B8ATT1</accession>
<evidence type="ECO:0000313" key="2">
    <source>
        <dbReference type="EMBL" id="EEC77286.1"/>
    </source>
</evidence>
<evidence type="ECO:0000256" key="1">
    <source>
        <dbReference type="SAM" id="MobiDB-lite"/>
    </source>
</evidence>
<dbReference type="AlphaFoldDB" id="B8ATT1"/>
<feature type="region of interest" description="Disordered" evidence="1">
    <location>
        <begin position="45"/>
        <end position="104"/>
    </location>
</feature>
<organism evidence="2 3">
    <name type="scientific">Oryza sativa subsp. indica</name>
    <name type="common">Rice</name>
    <dbReference type="NCBI Taxonomy" id="39946"/>
    <lineage>
        <taxon>Eukaryota</taxon>
        <taxon>Viridiplantae</taxon>
        <taxon>Streptophyta</taxon>
        <taxon>Embryophyta</taxon>
        <taxon>Tracheophyta</taxon>
        <taxon>Spermatophyta</taxon>
        <taxon>Magnoliopsida</taxon>
        <taxon>Liliopsida</taxon>
        <taxon>Poales</taxon>
        <taxon>Poaceae</taxon>
        <taxon>BOP clade</taxon>
        <taxon>Oryzoideae</taxon>
        <taxon>Oryzeae</taxon>
        <taxon>Oryzinae</taxon>
        <taxon>Oryza</taxon>
        <taxon>Oryza sativa</taxon>
    </lineage>
</organism>
<dbReference type="Gramene" id="BGIOSGA016428-TA">
    <property type="protein sequence ID" value="BGIOSGA016428-PA"/>
    <property type="gene ID" value="BGIOSGA016428"/>
</dbReference>
<dbReference type="EMBL" id="CM000129">
    <property type="protein sequence ID" value="EEC77286.1"/>
    <property type="molecule type" value="Genomic_DNA"/>
</dbReference>